<dbReference type="InterPro" id="IPR014729">
    <property type="entry name" value="Rossmann-like_a/b/a_fold"/>
</dbReference>
<comment type="pathway">
    <text evidence="3">Sulfur metabolism; hydrogen sulfide biosynthesis; sulfite from sulfate.</text>
</comment>
<dbReference type="CDD" id="cd23945">
    <property type="entry name" value="PAPS_reductase"/>
    <property type="match status" value="1"/>
</dbReference>
<dbReference type="Pfam" id="PF01507">
    <property type="entry name" value="PAPS_reduct"/>
    <property type="match status" value="1"/>
</dbReference>
<feature type="compositionally biased region" description="Acidic residues" evidence="4">
    <location>
        <begin position="1"/>
        <end position="11"/>
    </location>
</feature>
<dbReference type="SUPFAM" id="SSF52402">
    <property type="entry name" value="Adenine nucleotide alpha hydrolases-like"/>
    <property type="match status" value="1"/>
</dbReference>
<feature type="region of interest" description="Disordered" evidence="4">
    <location>
        <begin position="287"/>
        <end position="315"/>
    </location>
</feature>
<dbReference type="Gene3D" id="3.40.50.620">
    <property type="entry name" value="HUPs"/>
    <property type="match status" value="1"/>
</dbReference>
<evidence type="ECO:0000256" key="1">
    <source>
        <dbReference type="ARBA" id="ARBA00009732"/>
    </source>
</evidence>
<comment type="similarity">
    <text evidence="1">Belongs to the PAPS reductase family. CysH subfamily.</text>
</comment>
<organism evidence="6 7">
    <name type="scientific">Durusdinium trenchii</name>
    <dbReference type="NCBI Taxonomy" id="1381693"/>
    <lineage>
        <taxon>Eukaryota</taxon>
        <taxon>Sar</taxon>
        <taxon>Alveolata</taxon>
        <taxon>Dinophyceae</taxon>
        <taxon>Suessiales</taxon>
        <taxon>Symbiodiniaceae</taxon>
        <taxon>Durusdinium</taxon>
    </lineage>
</organism>
<dbReference type="HAMAP" id="MF_00063">
    <property type="entry name" value="CysH"/>
    <property type="match status" value="1"/>
</dbReference>
<dbReference type="PROSITE" id="PS51352">
    <property type="entry name" value="THIOREDOXIN_2"/>
    <property type="match status" value="1"/>
</dbReference>
<evidence type="ECO:0000313" key="7">
    <source>
        <dbReference type="Proteomes" id="UP001642464"/>
    </source>
</evidence>
<dbReference type="InterPro" id="IPR036249">
    <property type="entry name" value="Thioredoxin-like_sf"/>
</dbReference>
<sequence>MTLPGDEDDEMGNMTGLPSRRGSVASPSYTPLIPDVEHPEVPELPAVPTPDDDSGHEEGDPGSNAQGSDEPIEPSEPKMARTSIDEDDMSHLMYDEIHELHYLLDGSDYGYVFDMELFLPTTCMELYLVQQMRDTEVHYEKLTPAFKKLFDRAKSKEVASFIESEAVRRCTAEEEHEGWKCGRVMGCRWVLPWKATSPEDIEKAVLDAHNNPLTQYTSDGSRKSKARIVLLGYQHPYLLQPLFRSSAPVQATAEPKRSTAAKSVLNQSTVMSSSAAGALGSLLSAKPSEAASGTATPKVPPTGTTPEPKHSGAGAKSVLNQSTVMSSSAAGALGSLISKAKAPSTAPVPEGEAPSCAADRAGTAKPREASTDLNVKELSFDPTSSSQRECKRDSKLASEALQIMLSQSSFDVVAICLSRYNELELEAFQEQHIRNITDTEKVPGPELKQLELGSVGSFVRNHRKKIFLIFLCLCTLLAVQPSSRWFGAELREDRTSKLQAELKGKTAEQILQWAAETVPGLVQFSSFGPSGMVILDLLDRLGLLEETRIVTIDTLHLFPESYEHLQNVTRRYPKMKLQTFYPKDFMEGEGHRFDEMHGMTLWKDDFQKTSGKLSLKFSEMPAEYSYLTKVEPTLRALQQLAPGGWITGRRRSQGELRSHLPVVENDAGRLKINPLAYWTWEDVWQYLHTHEVPYNVLHDRGYSSVGDVMNTRPTKPGEGERAGRFELSQETECGMHTHLARIAKKRAESASKRAELDDAPHLPCDTCVEVNKQNFEEVVLKTKQDMLLEFYSPMCGHCTHFAPTYATIAHELSISGDALPARMDLYHNQVPQSAKDAGFEIHAFPTLILVRPMQKKLKLVTYHRWRRDVKTVLDWVKEELTKPLT</sequence>
<feature type="domain" description="Thioredoxin" evidence="5">
    <location>
        <begin position="748"/>
        <end position="881"/>
    </location>
</feature>
<dbReference type="SUPFAM" id="SSF52833">
    <property type="entry name" value="Thioredoxin-like"/>
    <property type="match status" value="1"/>
</dbReference>
<dbReference type="NCBIfam" id="TIGR00434">
    <property type="entry name" value="cysH"/>
    <property type="match status" value="1"/>
</dbReference>
<dbReference type="InterPro" id="IPR004511">
    <property type="entry name" value="PAPS/APS_Rdtase"/>
</dbReference>
<keyword evidence="2" id="KW-0560">Oxidoreductase</keyword>
<dbReference type="Pfam" id="PF00085">
    <property type="entry name" value="Thioredoxin"/>
    <property type="match status" value="1"/>
</dbReference>
<dbReference type="PANTHER" id="PTHR46509:SF1">
    <property type="entry name" value="PHOSPHOADENOSINE PHOSPHOSULFATE REDUCTASE"/>
    <property type="match status" value="1"/>
</dbReference>
<dbReference type="InterPro" id="IPR013766">
    <property type="entry name" value="Thioredoxin_domain"/>
</dbReference>
<accession>A0ABP0NYC8</accession>
<dbReference type="PANTHER" id="PTHR46509">
    <property type="entry name" value="PHOSPHOADENOSINE PHOSPHOSULFATE REDUCTASE"/>
    <property type="match status" value="1"/>
</dbReference>
<name>A0ABP0NYC8_9DINO</name>
<reference evidence="6 7" key="1">
    <citation type="submission" date="2024-02" db="EMBL/GenBank/DDBJ databases">
        <authorList>
            <person name="Chen Y."/>
            <person name="Shah S."/>
            <person name="Dougan E. K."/>
            <person name="Thang M."/>
            <person name="Chan C."/>
        </authorList>
    </citation>
    <scope>NUCLEOTIDE SEQUENCE [LARGE SCALE GENOMIC DNA]</scope>
</reference>
<feature type="region of interest" description="Disordered" evidence="4">
    <location>
        <begin position="342"/>
        <end position="373"/>
    </location>
</feature>
<dbReference type="Gene3D" id="3.40.30.10">
    <property type="entry name" value="Glutaredoxin"/>
    <property type="match status" value="1"/>
</dbReference>
<dbReference type="InterPro" id="IPR002500">
    <property type="entry name" value="PAPS_reduct_dom"/>
</dbReference>
<proteinExistence type="inferred from homology"/>
<dbReference type="Proteomes" id="UP001642464">
    <property type="component" value="Unassembled WGS sequence"/>
</dbReference>
<evidence type="ECO:0000259" key="5">
    <source>
        <dbReference type="PROSITE" id="PS51352"/>
    </source>
</evidence>
<dbReference type="NCBIfam" id="NF002537">
    <property type="entry name" value="PRK02090.1"/>
    <property type="match status" value="1"/>
</dbReference>
<evidence type="ECO:0000313" key="6">
    <source>
        <dbReference type="EMBL" id="CAK9067727.1"/>
    </source>
</evidence>
<gene>
    <name evidence="6" type="ORF">SCF082_LOCUS34229</name>
</gene>
<evidence type="ECO:0000256" key="3">
    <source>
        <dbReference type="ARBA" id="ARBA00024327"/>
    </source>
</evidence>
<evidence type="ECO:0000256" key="2">
    <source>
        <dbReference type="ARBA" id="ARBA00023002"/>
    </source>
</evidence>
<comment type="caution">
    <text evidence="6">The sequence shown here is derived from an EMBL/GenBank/DDBJ whole genome shotgun (WGS) entry which is preliminary data.</text>
</comment>
<dbReference type="EMBL" id="CAXAMM010031224">
    <property type="protein sequence ID" value="CAK9067727.1"/>
    <property type="molecule type" value="Genomic_DNA"/>
</dbReference>
<keyword evidence="7" id="KW-1185">Reference proteome</keyword>
<protein>
    <submittedName>
        <fullName evidence="6">Thioredoxin dependent (PAdoPS reductase</fullName>
    </submittedName>
</protein>
<evidence type="ECO:0000256" key="4">
    <source>
        <dbReference type="SAM" id="MobiDB-lite"/>
    </source>
</evidence>
<feature type="region of interest" description="Disordered" evidence="4">
    <location>
        <begin position="1"/>
        <end position="79"/>
    </location>
</feature>